<evidence type="ECO:0000313" key="1">
    <source>
        <dbReference type="EMBL" id="KDR94162.1"/>
    </source>
</evidence>
<evidence type="ECO:0000313" key="2">
    <source>
        <dbReference type="Proteomes" id="UP000027946"/>
    </source>
</evidence>
<dbReference type="STRING" id="1121324.CLIT_23c04350"/>
<dbReference type="Pfam" id="PF04250">
    <property type="entry name" value="DUF429"/>
    <property type="match status" value="1"/>
</dbReference>
<dbReference type="InterPro" id="IPR008306">
    <property type="entry name" value="UCP018008"/>
</dbReference>
<dbReference type="PIRSF" id="PIRSF018008">
    <property type="entry name" value="UCP018008"/>
    <property type="match status" value="1"/>
</dbReference>
<dbReference type="AlphaFoldDB" id="A0A069RIV8"/>
<dbReference type="Proteomes" id="UP000027946">
    <property type="component" value="Unassembled WGS sequence"/>
</dbReference>
<accession>A0A069RIV8</accession>
<evidence type="ECO:0008006" key="3">
    <source>
        <dbReference type="Google" id="ProtNLM"/>
    </source>
</evidence>
<keyword evidence="2" id="KW-1185">Reference proteome</keyword>
<reference evidence="1 2" key="1">
    <citation type="submission" date="2014-03" db="EMBL/GenBank/DDBJ databases">
        <title>Genome sequence of Clostridium litorale W6, DSM 5388.</title>
        <authorList>
            <person name="Poehlein A."/>
            <person name="Jagirdar A."/>
            <person name="Khonsari B."/>
            <person name="Chibani C.M."/>
            <person name="Gutierrez Gutierrez D.A."/>
            <person name="Davydova E."/>
            <person name="Alghaithi H.S."/>
            <person name="Nair K.P."/>
            <person name="Dhamotharan K."/>
            <person name="Chandran L."/>
            <person name="G W."/>
            <person name="Daniel R."/>
        </authorList>
    </citation>
    <scope>NUCLEOTIDE SEQUENCE [LARGE SCALE GENOMIC DNA]</scope>
    <source>
        <strain evidence="1 2">W6</strain>
    </source>
</reference>
<protein>
    <recommendedName>
        <fullName evidence="3">DUF429 domain-containing protein</fullName>
    </recommendedName>
</protein>
<dbReference type="OrthoDB" id="9813491at2"/>
<dbReference type="eggNOG" id="COG4328">
    <property type="taxonomic scope" value="Bacteria"/>
</dbReference>
<name>A0A069RIV8_PEPLI</name>
<organism evidence="1 2">
    <name type="scientific">Peptoclostridium litorale DSM 5388</name>
    <dbReference type="NCBI Taxonomy" id="1121324"/>
    <lineage>
        <taxon>Bacteria</taxon>
        <taxon>Bacillati</taxon>
        <taxon>Bacillota</taxon>
        <taxon>Clostridia</taxon>
        <taxon>Peptostreptococcales</taxon>
        <taxon>Peptoclostridiaceae</taxon>
        <taxon>Peptoclostridium</taxon>
    </lineage>
</organism>
<dbReference type="RefSeq" id="WP_074210034.1">
    <property type="nucleotide sequence ID" value="NZ_FSRH01000003.1"/>
</dbReference>
<comment type="caution">
    <text evidence="1">The sequence shown here is derived from an EMBL/GenBank/DDBJ whole genome shotgun (WGS) entry which is preliminary data.</text>
</comment>
<dbReference type="EMBL" id="JJMM01000026">
    <property type="protein sequence ID" value="KDR94162.1"/>
    <property type="molecule type" value="Genomic_DNA"/>
</dbReference>
<gene>
    <name evidence="1" type="ORF">CLIT_23c04350</name>
</gene>
<sequence length="316" mass="35719">MRFIGIDLAWTYKNETGVCVINESGEVEYLKSAILSDEDIVSIIKRCSHEPVSIAIDAPLIVKNESGSRQAERDLMSEKIHGHNVSLFVASRSYLSRTYGQIRGEVLMNLIKKEVPSVTVSENSIPGKSTIIETFPSAVCCGLFPEIYPVKYKIKRKVAYEETRYQMERILERFRLIEEEEKHVQGLVSKLGIGEINIDKNNHKHIEDKVDAFISAYGIYSIHKGIAGQKTFGDVENGFITIPIAVNKNSLCSSEKPKTECMCAGRMFNSADIAKLTIQLGELAKTIELDSEKQAKAFRKFEREVERIKKECFEKQ</sequence>
<dbReference type="InterPro" id="IPR007362">
    <property type="entry name" value="DUF429"/>
</dbReference>
<proteinExistence type="predicted"/>